<sequence>MLQRCQRVRQCKDRPADTHKQKENRIMQPLLVDQIKAVHLLFMLMLLVPLHAEAQEAKLLQLFLLYTELQLPEDPFLLQLRLLHRQPSQLQLRATLWPLPTAVQQMLSQRLQLRGLPVLLPPVLQLPRLLLCGMLSWLPRRPQPVPELPVAVLQLAAAFMLQVPVVLLRWGAFLPRQGSMLRRLVPRCPGGDVVPRVLLRLRVLLPQVQRRMPVPAVRQSLLCRWMLMLS</sequence>
<name>A0A0A9GDL7_ARUDO</name>
<dbReference type="EMBL" id="GBRH01175309">
    <property type="protein sequence ID" value="JAE22587.1"/>
    <property type="molecule type" value="Transcribed_RNA"/>
</dbReference>
<organism evidence="2">
    <name type="scientific">Arundo donax</name>
    <name type="common">Giant reed</name>
    <name type="synonym">Donax arundinaceus</name>
    <dbReference type="NCBI Taxonomy" id="35708"/>
    <lineage>
        <taxon>Eukaryota</taxon>
        <taxon>Viridiplantae</taxon>
        <taxon>Streptophyta</taxon>
        <taxon>Embryophyta</taxon>
        <taxon>Tracheophyta</taxon>
        <taxon>Spermatophyta</taxon>
        <taxon>Magnoliopsida</taxon>
        <taxon>Liliopsida</taxon>
        <taxon>Poales</taxon>
        <taxon>Poaceae</taxon>
        <taxon>PACMAD clade</taxon>
        <taxon>Arundinoideae</taxon>
        <taxon>Arundineae</taxon>
        <taxon>Arundo</taxon>
    </lineage>
</organism>
<accession>A0A0A9GDL7</accession>
<reference evidence="2" key="1">
    <citation type="submission" date="2014-09" db="EMBL/GenBank/DDBJ databases">
        <authorList>
            <person name="Magalhaes I.L.F."/>
            <person name="Oliveira U."/>
            <person name="Santos F.R."/>
            <person name="Vidigal T.H.D.A."/>
            <person name="Brescovit A.D."/>
            <person name="Santos A.J."/>
        </authorList>
    </citation>
    <scope>NUCLEOTIDE SEQUENCE</scope>
    <source>
        <tissue evidence="2">Shoot tissue taken approximately 20 cm above the soil surface</tissue>
    </source>
</reference>
<proteinExistence type="predicted"/>
<dbReference type="AlphaFoldDB" id="A0A0A9GDL7"/>
<reference evidence="2" key="2">
    <citation type="journal article" date="2015" name="Data Brief">
        <title>Shoot transcriptome of the giant reed, Arundo donax.</title>
        <authorList>
            <person name="Barrero R.A."/>
            <person name="Guerrero F.D."/>
            <person name="Moolhuijzen P."/>
            <person name="Goolsby J.A."/>
            <person name="Tidwell J."/>
            <person name="Bellgard S.E."/>
            <person name="Bellgard M.I."/>
        </authorList>
    </citation>
    <scope>NUCLEOTIDE SEQUENCE</scope>
    <source>
        <tissue evidence="2">Shoot tissue taken approximately 20 cm above the soil surface</tissue>
    </source>
</reference>
<keyword evidence="1" id="KW-0812">Transmembrane</keyword>
<evidence type="ECO:0000256" key="1">
    <source>
        <dbReference type="SAM" id="Phobius"/>
    </source>
</evidence>
<keyword evidence="1" id="KW-1133">Transmembrane helix</keyword>
<feature type="transmembrane region" description="Helical" evidence="1">
    <location>
        <begin position="150"/>
        <end position="174"/>
    </location>
</feature>
<protein>
    <submittedName>
        <fullName evidence="2">Uncharacterized protein</fullName>
    </submittedName>
</protein>
<keyword evidence="1" id="KW-0472">Membrane</keyword>
<feature type="transmembrane region" description="Helical" evidence="1">
    <location>
        <begin position="116"/>
        <end position="138"/>
    </location>
</feature>
<evidence type="ECO:0000313" key="2">
    <source>
        <dbReference type="EMBL" id="JAE22587.1"/>
    </source>
</evidence>